<evidence type="ECO:0000256" key="1">
    <source>
        <dbReference type="SAM" id="MobiDB-lite"/>
    </source>
</evidence>
<reference evidence="2 3" key="1">
    <citation type="submission" date="2021-06" db="EMBL/GenBank/DDBJ databases">
        <authorList>
            <person name="Kallberg Y."/>
            <person name="Tangrot J."/>
            <person name="Rosling A."/>
        </authorList>
    </citation>
    <scope>NUCLEOTIDE SEQUENCE [LARGE SCALE GENOMIC DNA]</scope>
    <source>
        <strain evidence="2 3">120-4 pot B 10/14</strain>
    </source>
</reference>
<keyword evidence="3" id="KW-1185">Reference proteome</keyword>
<comment type="caution">
    <text evidence="2">The sequence shown here is derived from an EMBL/GenBank/DDBJ whole genome shotgun (WGS) entry which is preliminary data.</text>
</comment>
<evidence type="ECO:0000313" key="3">
    <source>
        <dbReference type="Proteomes" id="UP000789901"/>
    </source>
</evidence>
<feature type="region of interest" description="Disordered" evidence="1">
    <location>
        <begin position="44"/>
        <end position="66"/>
    </location>
</feature>
<sequence length="66" mass="7390">MTEEQAKQINNLYKEVSKATGVSEVAIARIVAEFNKTTNIISSEQGHPLSKDFQEQSPSFSLRYSL</sequence>
<feature type="compositionally biased region" description="Polar residues" evidence="1">
    <location>
        <begin position="55"/>
        <end position="66"/>
    </location>
</feature>
<organism evidence="2 3">
    <name type="scientific">Gigaspora margarita</name>
    <dbReference type="NCBI Taxonomy" id="4874"/>
    <lineage>
        <taxon>Eukaryota</taxon>
        <taxon>Fungi</taxon>
        <taxon>Fungi incertae sedis</taxon>
        <taxon>Mucoromycota</taxon>
        <taxon>Glomeromycotina</taxon>
        <taxon>Glomeromycetes</taxon>
        <taxon>Diversisporales</taxon>
        <taxon>Gigasporaceae</taxon>
        <taxon>Gigaspora</taxon>
    </lineage>
</organism>
<accession>A0ABM8W6P4</accession>
<protein>
    <submittedName>
        <fullName evidence="2">8713_t:CDS:1</fullName>
    </submittedName>
</protein>
<dbReference type="Proteomes" id="UP000789901">
    <property type="component" value="Unassembled WGS sequence"/>
</dbReference>
<evidence type="ECO:0000313" key="2">
    <source>
        <dbReference type="EMBL" id="CAG8539894.1"/>
    </source>
</evidence>
<proteinExistence type="predicted"/>
<gene>
    <name evidence="2" type="ORF">GMARGA_LOCUS4029</name>
</gene>
<name>A0ABM8W6P4_GIGMA</name>
<dbReference type="EMBL" id="CAJVQB010001536">
    <property type="protein sequence ID" value="CAG8539894.1"/>
    <property type="molecule type" value="Genomic_DNA"/>
</dbReference>